<reference evidence="1 2" key="1">
    <citation type="submission" date="2015-11" db="EMBL/GenBank/DDBJ databases">
        <title>Bacillus caseinolyticus sp nov.</title>
        <authorList>
            <person name="Dastager S.G."/>
            <person name="Mawlankar R."/>
        </authorList>
    </citation>
    <scope>NUCLEOTIDE SEQUENCE [LARGE SCALE GENOMIC DNA]</scope>
    <source>
        <strain evidence="1 2">SGD-V-76</strain>
    </source>
</reference>
<dbReference type="EMBL" id="LNQP01000111">
    <property type="protein sequence ID" value="KSU86143.1"/>
    <property type="molecule type" value="Genomic_DNA"/>
</dbReference>
<dbReference type="AlphaFoldDB" id="A0A0V8JGE3"/>
<accession>A0A0V8JGE3</accession>
<comment type="caution">
    <text evidence="1">The sequence shown here is derived from an EMBL/GenBank/DDBJ whole genome shotgun (WGS) entry which is preliminary data.</text>
</comment>
<evidence type="ECO:0008006" key="3">
    <source>
        <dbReference type="Google" id="ProtNLM"/>
    </source>
</evidence>
<name>A0A0V8JGE3_9BACI</name>
<proteinExistence type="predicted"/>
<protein>
    <recommendedName>
        <fullName evidence="3">DUF5301 domain-containing protein</fullName>
    </recommendedName>
</protein>
<dbReference type="RefSeq" id="WP_062687420.1">
    <property type="nucleotide sequence ID" value="NZ_KQ758725.1"/>
</dbReference>
<evidence type="ECO:0000313" key="2">
    <source>
        <dbReference type="Proteomes" id="UP000053681"/>
    </source>
</evidence>
<organism evidence="1 2">
    <name type="scientific">Priestia veravalensis</name>
    <dbReference type="NCBI Taxonomy" id="1414648"/>
    <lineage>
        <taxon>Bacteria</taxon>
        <taxon>Bacillati</taxon>
        <taxon>Bacillota</taxon>
        <taxon>Bacilli</taxon>
        <taxon>Bacillales</taxon>
        <taxon>Bacillaceae</taxon>
        <taxon>Priestia</taxon>
    </lineage>
</organism>
<keyword evidence="2" id="KW-1185">Reference proteome</keyword>
<dbReference type="Proteomes" id="UP000053681">
    <property type="component" value="Unassembled WGS sequence"/>
</dbReference>
<gene>
    <name evidence="1" type="ORF">AS180_20265</name>
</gene>
<sequence>MKKILFILLFLVFFAFIFYYAYTSKTYNFDDIVNIDKKSITKVEIKHDDKVYILKNKREVNRFVNALYNVEVKKSKSGASGKGSRESYWVRLFKNDKESYGLTIYDNHYLDTYHFSDKKLNQYKIVETNNLMSQLEDLSK</sequence>
<evidence type="ECO:0000313" key="1">
    <source>
        <dbReference type="EMBL" id="KSU86143.1"/>
    </source>
</evidence>